<proteinExistence type="inferred from homology"/>
<keyword evidence="4" id="KW-0804">Transcription</keyword>
<dbReference type="Pfam" id="PF08281">
    <property type="entry name" value="Sigma70_r4_2"/>
    <property type="match status" value="1"/>
</dbReference>
<evidence type="ECO:0000313" key="7">
    <source>
        <dbReference type="EMBL" id="RDV16810.1"/>
    </source>
</evidence>
<dbReference type="Proteomes" id="UP000256708">
    <property type="component" value="Unassembled WGS sequence"/>
</dbReference>
<dbReference type="Pfam" id="PF04542">
    <property type="entry name" value="Sigma70_r2"/>
    <property type="match status" value="1"/>
</dbReference>
<keyword evidence="2" id="KW-0805">Transcription regulation</keyword>
<dbReference type="Gene3D" id="1.10.10.10">
    <property type="entry name" value="Winged helix-like DNA-binding domain superfamily/Winged helix DNA-binding domain"/>
    <property type="match status" value="1"/>
</dbReference>
<dbReference type="CDD" id="cd06171">
    <property type="entry name" value="Sigma70_r4"/>
    <property type="match status" value="1"/>
</dbReference>
<dbReference type="GO" id="GO:0006352">
    <property type="term" value="P:DNA-templated transcription initiation"/>
    <property type="evidence" value="ECO:0007669"/>
    <property type="project" value="InterPro"/>
</dbReference>
<dbReference type="OrthoDB" id="9150024at2"/>
<dbReference type="PANTHER" id="PTHR43133">
    <property type="entry name" value="RNA POLYMERASE ECF-TYPE SIGMA FACTO"/>
    <property type="match status" value="1"/>
</dbReference>
<dbReference type="EMBL" id="QRGR01000003">
    <property type="protein sequence ID" value="RDV16810.1"/>
    <property type="molecule type" value="Genomic_DNA"/>
</dbReference>
<evidence type="ECO:0000259" key="5">
    <source>
        <dbReference type="Pfam" id="PF04542"/>
    </source>
</evidence>
<dbReference type="GO" id="GO:0016987">
    <property type="term" value="F:sigma factor activity"/>
    <property type="evidence" value="ECO:0007669"/>
    <property type="project" value="UniProtKB-KW"/>
</dbReference>
<dbReference type="InterPro" id="IPR014284">
    <property type="entry name" value="RNA_pol_sigma-70_dom"/>
</dbReference>
<accession>A0A3D8LHA0</accession>
<dbReference type="PANTHER" id="PTHR43133:SF46">
    <property type="entry name" value="RNA POLYMERASE SIGMA-70 FACTOR ECF SUBFAMILY"/>
    <property type="match status" value="1"/>
</dbReference>
<feature type="domain" description="RNA polymerase sigma factor 70 region 4 type 2" evidence="6">
    <location>
        <begin position="119"/>
        <end position="171"/>
    </location>
</feature>
<evidence type="ECO:0000256" key="1">
    <source>
        <dbReference type="ARBA" id="ARBA00010641"/>
    </source>
</evidence>
<comment type="similarity">
    <text evidence="1">Belongs to the sigma-70 factor family. ECF subfamily.</text>
</comment>
<dbReference type="AlphaFoldDB" id="A0A3D8LHA0"/>
<dbReference type="InterPro" id="IPR007627">
    <property type="entry name" value="RNA_pol_sigma70_r2"/>
</dbReference>
<sequence length="199" mass="23094">MNELELWINFKNGSEEDFTILYREYAPIMFRYGSKLSNDRELVKDAIQQVFFTLWKSKENISTPYSIKNYLLKSLRCEVIKKLTRGIAYETLPEEYSFEEATSYEADLIALQTSEINRERIASVLAQLPARQREVIFLKYYSNLKYEEIAAVMGIGQQSVYKLTYKAIDKLQQLLAKVCAGLFSLAALSEQIQNYGFVL</sequence>
<dbReference type="InterPro" id="IPR013324">
    <property type="entry name" value="RNA_pol_sigma_r3/r4-like"/>
</dbReference>
<evidence type="ECO:0000313" key="8">
    <source>
        <dbReference type="Proteomes" id="UP000256708"/>
    </source>
</evidence>
<evidence type="ECO:0000256" key="4">
    <source>
        <dbReference type="ARBA" id="ARBA00023163"/>
    </source>
</evidence>
<feature type="domain" description="RNA polymerase sigma-70 region 2" evidence="5">
    <location>
        <begin position="21"/>
        <end position="85"/>
    </location>
</feature>
<gene>
    <name evidence="7" type="ORF">DXT99_03255</name>
</gene>
<protein>
    <submittedName>
        <fullName evidence="7">Sigma-70 family RNA polymerase sigma factor</fullName>
    </submittedName>
</protein>
<comment type="caution">
    <text evidence="7">The sequence shown here is derived from an EMBL/GenBank/DDBJ whole genome shotgun (WGS) entry which is preliminary data.</text>
</comment>
<keyword evidence="3" id="KW-0731">Sigma factor</keyword>
<dbReference type="InterPro" id="IPR036388">
    <property type="entry name" value="WH-like_DNA-bd_sf"/>
</dbReference>
<dbReference type="InterPro" id="IPR039425">
    <property type="entry name" value="RNA_pol_sigma-70-like"/>
</dbReference>
<dbReference type="NCBIfam" id="TIGR02937">
    <property type="entry name" value="sigma70-ECF"/>
    <property type="match status" value="1"/>
</dbReference>
<dbReference type="SUPFAM" id="SSF88946">
    <property type="entry name" value="Sigma2 domain of RNA polymerase sigma factors"/>
    <property type="match status" value="1"/>
</dbReference>
<dbReference type="InterPro" id="IPR013325">
    <property type="entry name" value="RNA_pol_sigma_r2"/>
</dbReference>
<name>A0A3D8LHA0_9BACT</name>
<dbReference type="InterPro" id="IPR013249">
    <property type="entry name" value="RNA_pol_sigma70_r4_t2"/>
</dbReference>
<dbReference type="RefSeq" id="WP_115564084.1">
    <property type="nucleotide sequence ID" value="NZ_QRGR01000003.1"/>
</dbReference>
<dbReference type="Gene3D" id="1.10.1740.10">
    <property type="match status" value="1"/>
</dbReference>
<evidence type="ECO:0000256" key="3">
    <source>
        <dbReference type="ARBA" id="ARBA00023082"/>
    </source>
</evidence>
<dbReference type="SUPFAM" id="SSF88659">
    <property type="entry name" value="Sigma3 and sigma4 domains of RNA polymerase sigma factors"/>
    <property type="match status" value="1"/>
</dbReference>
<dbReference type="GO" id="GO:0003677">
    <property type="term" value="F:DNA binding"/>
    <property type="evidence" value="ECO:0007669"/>
    <property type="project" value="InterPro"/>
</dbReference>
<reference evidence="8" key="1">
    <citation type="submission" date="2018-08" db="EMBL/GenBank/DDBJ databases">
        <authorList>
            <person name="Liu Z.-W."/>
            <person name="Du Z.-J."/>
        </authorList>
    </citation>
    <scope>NUCLEOTIDE SEQUENCE [LARGE SCALE GENOMIC DNA]</scope>
    <source>
        <strain evidence="8">H4X</strain>
    </source>
</reference>
<organism evidence="7 8">
    <name type="scientific">Pontibacter diazotrophicus</name>
    <dbReference type="NCBI Taxonomy" id="1400979"/>
    <lineage>
        <taxon>Bacteria</taxon>
        <taxon>Pseudomonadati</taxon>
        <taxon>Bacteroidota</taxon>
        <taxon>Cytophagia</taxon>
        <taxon>Cytophagales</taxon>
        <taxon>Hymenobacteraceae</taxon>
        <taxon>Pontibacter</taxon>
    </lineage>
</organism>
<evidence type="ECO:0000259" key="6">
    <source>
        <dbReference type="Pfam" id="PF08281"/>
    </source>
</evidence>
<keyword evidence="8" id="KW-1185">Reference proteome</keyword>
<evidence type="ECO:0000256" key="2">
    <source>
        <dbReference type="ARBA" id="ARBA00023015"/>
    </source>
</evidence>